<dbReference type="Gene3D" id="1.10.10.10">
    <property type="entry name" value="Winged helix-like DNA-binding domain superfamily/Winged helix DNA-binding domain"/>
    <property type="match status" value="3"/>
</dbReference>
<evidence type="ECO:0000256" key="5">
    <source>
        <dbReference type="HAMAP-Rule" id="MF_01114"/>
    </source>
</evidence>
<evidence type="ECO:0000256" key="3">
    <source>
        <dbReference type="ARBA" id="ARBA00018111"/>
    </source>
</evidence>
<comment type="function">
    <text evidence="5">Modulates RecA activity.</text>
</comment>
<proteinExistence type="inferred from homology"/>
<evidence type="ECO:0000259" key="6">
    <source>
        <dbReference type="Pfam" id="PF02631"/>
    </source>
</evidence>
<evidence type="ECO:0000259" key="7">
    <source>
        <dbReference type="Pfam" id="PF21981"/>
    </source>
</evidence>
<dbReference type="InterPro" id="IPR053926">
    <property type="entry name" value="RecX_HTH_1st"/>
</dbReference>
<dbReference type="InterPro" id="IPR053924">
    <property type="entry name" value="RecX_HTH_2nd"/>
</dbReference>
<dbReference type="AlphaFoldDB" id="A0A934N3I8"/>
<dbReference type="InterPro" id="IPR003783">
    <property type="entry name" value="Regulatory_RecX"/>
</dbReference>
<protein>
    <recommendedName>
        <fullName evidence="3 5">Regulatory protein RecX</fullName>
    </recommendedName>
</protein>
<dbReference type="Proteomes" id="UP000628710">
    <property type="component" value="Unassembled WGS sequence"/>
</dbReference>
<dbReference type="GO" id="GO:0005737">
    <property type="term" value="C:cytoplasm"/>
    <property type="evidence" value="ECO:0007669"/>
    <property type="project" value="UniProtKB-SubCell"/>
</dbReference>
<evidence type="ECO:0000259" key="8">
    <source>
        <dbReference type="Pfam" id="PF21982"/>
    </source>
</evidence>
<comment type="caution">
    <text evidence="9">The sequence shown here is derived from an EMBL/GenBank/DDBJ whole genome shotgun (WGS) entry which is preliminary data.</text>
</comment>
<evidence type="ECO:0000256" key="4">
    <source>
        <dbReference type="ARBA" id="ARBA00022490"/>
    </source>
</evidence>
<dbReference type="Pfam" id="PF02631">
    <property type="entry name" value="RecX_HTH2"/>
    <property type="match status" value="1"/>
</dbReference>
<feature type="domain" description="RecX third three-helical" evidence="7">
    <location>
        <begin position="100"/>
        <end position="145"/>
    </location>
</feature>
<comment type="similarity">
    <text evidence="2 5">Belongs to the RecX family.</text>
</comment>
<organism evidence="9 10">
    <name type="scientific">Marinomonas transparens</name>
    <dbReference type="NCBI Taxonomy" id="2795388"/>
    <lineage>
        <taxon>Bacteria</taxon>
        <taxon>Pseudomonadati</taxon>
        <taxon>Pseudomonadota</taxon>
        <taxon>Gammaproteobacteria</taxon>
        <taxon>Oceanospirillales</taxon>
        <taxon>Oceanospirillaceae</taxon>
        <taxon>Marinomonas</taxon>
    </lineage>
</organism>
<dbReference type="RefSeq" id="WP_199470129.1">
    <property type="nucleotide sequence ID" value="NZ_JAEMNX010000030.1"/>
</dbReference>
<feature type="domain" description="RecX second three-helical" evidence="6">
    <location>
        <begin position="54"/>
        <end position="91"/>
    </location>
</feature>
<keyword evidence="4 5" id="KW-0963">Cytoplasm</keyword>
<dbReference type="PANTHER" id="PTHR33602">
    <property type="entry name" value="REGULATORY PROTEIN RECX FAMILY PROTEIN"/>
    <property type="match status" value="1"/>
</dbReference>
<sequence length="152" mass="17789">MNHQTLSTLDQALTLLSHREHSSKELSRKLQNRNHSQEEIQATIDKLVEMDYLNDERFAASFTRSKINKPLGARRIQQELIQKGISSELAKRTIEEHNADWFELAKHLKEKKFGTGISTDFKEKAKQSRYLQYRGFEFEQIKYALSASDDLF</sequence>
<evidence type="ECO:0000313" key="10">
    <source>
        <dbReference type="Proteomes" id="UP000628710"/>
    </source>
</evidence>
<evidence type="ECO:0000256" key="2">
    <source>
        <dbReference type="ARBA" id="ARBA00009695"/>
    </source>
</evidence>
<dbReference type="PANTHER" id="PTHR33602:SF1">
    <property type="entry name" value="REGULATORY PROTEIN RECX FAMILY PROTEIN"/>
    <property type="match status" value="1"/>
</dbReference>
<comment type="subcellular location">
    <subcellularLocation>
        <location evidence="1 5">Cytoplasm</location>
    </subcellularLocation>
</comment>
<reference evidence="9" key="1">
    <citation type="submission" date="2020-12" db="EMBL/GenBank/DDBJ databases">
        <title>Marinomonas arctica sp. nov., a psychrotolerant bacterium isolated from the Arctic.</title>
        <authorList>
            <person name="Zhang Y."/>
        </authorList>
    </citation>
    <scope>NUCLEOTIDE SEQUENCE</scope>
    <source>
        <strain evidence="9">C1424</strain>
    </source>
</reference>
<dbReference type="Pfam" id="PF21981">
    <property type="entry name" value="RecX_HTH3"/>
    <property type="match status" value="1"/>
</dbReference>
<evidence type="ECO:0000256" key="1">
    <source>
        <dbReference type="ARBA" id="ARBA00004496"/>
    </source>
</evidence>
<dbReference type="EMBL" id="JAEMNX010000030">
    <property type="protein sequence ID" value="MBJ7539737.1"/>
    <property type="molecule type" value="Genomic_DNA"/>
</dbReference>
<gene>
    <name evidence="5 9" type="primary">recX</name>
    <name evidence="9" type="ORF">I8J31_18840</name>
</gene>
<keyword evidence="10" id="KW-1185">Reference proteome</keyword>
<dbReference type="InterPro" id="IPR036388">
    <property type="entry name" value="WH-like_DNA-bd_sf"/>
</dbReference>
<dbReference type="InterPro" id="IPR053925">
    <property type="entry name" value="RecX_HTH_3rd"/>
</dbReference>
<name>A0A934N3I8_9GAMM</name>
<dbReference type="NCBIfam" id="NF001057">
    <property type="entry name" value="PRK00117.3-3"/>
    <property type="match status" value="1"/>
</dbReference>
<dbReference type="HAMAP" id="MF_01114">
    <property type="entry name" value="RecX"/>
    <property type="match status" value="1"/>
</dbReference>
<accession>A0A934N3I8</accession>
<dbReference type="Pfam" id="PF21982">
    <property type="entry name" value="RecX_HTH1"/>
    <property type="match status" value="1"/>
</dbReference>
<dbReference type="GO" id="GO:0006282">
    <property type="term" value="P:regulation of DNA repair"/>
    <property type="evidence" value="ECO:0007669"/>
    <property type="project" value="UniProtKB-UniRule"/>
</dbReference>
<feature type="domain" description="RecX first three-helical" evidence="8">
    <location>
        <begin position="10"/>
        <end position="47"/>
    </location>
</feature>
<evidence type="ECO:0000313" key="9">
    <source>
        <dbReference type="EMBL" id="MBJ7539737.1"/>
    </source>
</evidence>